<proteinExistence type="inferred from homology"/>
<evidence type="ECO:0000256" key="6">
    <source>
        <dbReference type="ARBA" id="ARBA00022692"/>
    </source>
</evidence>
<keyword evidence="4" id="KW-0488">Methylation</keyword>
<keyword evidence="7 11" id="KW-1133">Transmembrane helix</keyword>
<gene>
    <name evidence="13" type="ORF">MAA8898_02258</name>
</gene>
<dbReference type="RefSeq" id="WP_094021085.1">
    <property type="nucleotide sequence ID" value="NZ_FXYF01000005.1"/>
</dbReference>
<organism evidence="13 14">
    <name type="scientific">Maliponia aquimaris</name>
    <dbReference type="NCBI Taxonomy" id="1673631"/>
    <lineage>
        <taxon>Bacteria</taxon>
        <taxon>Pseudomonadati</taxon>
        <taxon>Pseudomonadota</taxon>
        <taxon>Alphaproteobacteria</taxon>
        <taxon>Rhodobacterales</taxon>
        <taxon>Paracoccaceae</taxon>
        <taxon>Maliponia</taxon>
    </lineage>
</organism>
<dbReference type="Pfam" id="PF07963">
    <property type="entry name" value="N_methyl"/>
    <property type="match status" value="1"/>
</dbReference>
<accession>A0A238KE91</accession>
<evidence type="ECO:0000313" key="14">
    <source>
        <dbReference type="Proteomes" id="UP000207598"/>
    </source>
</evidence>
<dbReference type="GO" id="GO:0015627">
    <property type="term" value="C:type II protein secretion system complex"/>
    <property type="evidence" value="ECO:0007669"/>
    <property type="project" value="InterPro"/>
</dbReference>
<feature type="domain" description="General secretion pathway GspH" evidence="12">
    <location>
        <begin position="49"/>
        <end position="139"/>
    </location>
</feature>
<evidence type="ECO:0000256" key="3">
    <source>
        <dbReference type="ARBA" id="ARBA00022475"/>
    </source>
</evidence>
<reference evidence="13 14" key="1">
    <citation type="submission" date="2017-05" db="EMBL/GenBank/DDBJ databases">
        <authorList>
            <person name="Song R."/>
            <person name="Chenine A.L."/>
            <person name="Ruprecht R.M."/>
        </authorList>
    </citation>
    <scope>NUCLEOTIDE SEQUENCE [LARGE SCALE GENOMIC DNA]</scope>
    <source>
        <strain evidence="13 14">CECT 8898</strain>
    </source>
</reference>
<evidence type="ECO:0000256" key="2">
    <source>
        <dbReference type="ARBA" id="ARBA00021549"/>
    </source>
</evidence>
<dbReference type="SUPFAM" id="SSF54523">
    <property type="entry name" value="Pili subunits"/>
    <property type="match status" value="1"/>
</dbReference>
<keyword evidence="3" id="KW-1003">Cell membrane</keyword>
<feature type="transmembrane region" description="Helical" evidence="11">
    <location>
        <begin position="20"/>
        <end position="43"/>
    </location>
</feature>
<sequence length="154" mass="16004">MDAGLTGTRGAQAGFSLLELMVSIAILSILAVGVGLATGRGVAGAERDADRFRRAVEQTRALAILERAPRGLSVTPGDLHLMRRDDSGWTADPLHGWSSRASLLPSGPVPPPGTPDILFHPDGSSSGFSATFSGRGATWRCASDGWSEMTCAAD</sequence>
<comment type="subcellular location">
    <subcellularLocation>
        <location evidence="1">Cell inner membrane</location>
        <topology evidence="1">Single-pass membrane protein</topology>
    </subcellularLocation>
</comment>
<dbReference type="InterPro" id="IPR012902">
    <property type="entry name" value="N_methyl_site"/>
</dbReference>
<dbReference type="GO" id="GO:0005886">
    <property type="term" value="C:plasma membrane"/>
    <property type="evidence" value="ECO:0007669"/>
    <property type="project" value="UniProtKB-SubCell"/>
</dbReference>
<keyword evidence="8 11" id="KW-0472">Membrane</keyword>
<evidence type="ECO:0000256" key="10">
    <source>
        <dbReference type="ARBA" id="ARBA00030775"/>
    </source>
</evidence>
<dbReference type="GO" id="GO:0015628">
    <property type="term" value="P:protein secretion by the type II secretion system"/>
    <property type="evidence" value="ECO:0007669"/>
    <property type="project" value="InterPro"/>
</dbReference>
<dbReference type="OrthoDB" id="7875570at2"/>
<evidence type="ECO:0000313" key="13">
    <source>
        <dbReference type="EMBL" id="SMX40804.1"/>
    </source>
</evidence>
<dbReference type="Gene3D" id="3.55.40.10">
    <property type="entry name" value="minor pseudopilin epsh domain"/>
    <property type="match status" value="1"/>
</dbReference>
<evidence type="ECO:0000256" key="4">
    <source>
        <dbReference type="ARBA" id="ARBA00022481"/>
    </source>
</evidence>
<evidence type="ECO:0000256" key="1">
    <source>
        <dbReference type="ARBA" id="ARBA00004377"/>
    </source>
</evidence>
<dbReference type="InterPro" id="IPR022346">
    <property type="entry name" value="T2SS_GspH"/>
</dbReference>
<dbReference type="Proteomes" id="UP000207598">
    <property type="component" value="Unassembled WGS sequence"/>
</dbReference>
<evidence type="ECO:0000256" key="11">
    <source>
        <dbReference type="SAM" id="Phobius"/>
    </source>
</evidence>
<evidence type="ECO:0000256" key="5">
    <source>
        <dbReference type="ARBA" id="ARBA00022519"/>
    </source>
</evidence>
<dbReference type="InterPro" id="IPR045584">
    <property type="entry name" value="Pilin-like"/>
</dbReference>
<evidence type="ECO:0000256" key="7">
    <source>
        <dbReference type="ARBA" id="ARBA00022989"/>
    </source>
</evidence>
<dbReference type="PROSITE" id="PS00409">
    <property type="entry name" value="PROKAR_NTER_METHYL"/>
    <property type="match status" value="1"/>
</dbReference>
<dbReference type="NCBIfam" id="TIGR02532">
    <property type="entry name" value="IV_pilin_GFxxxE"/>
    <property type="match status" value="1"/>
</dbReference>
<keyword evidence="5" id="KW-0997">Cell inner membrane</keyword>
<evidence type="ECO:0000256" key="8">
    <source>
        <dbReference type="ARBA" id="ARBA00023136"/>
    </source>
</evidence>
<name>A0A238KE91_9RHOB</name>
<dbReference type="AlphaFoldDB" id="A0A238KE91"/>
<evidence type="ECO:0000259" key="12">
    <source>
        <dbReference type="Pfam" id="PF12019"/>
    </source>
</evidence>
<dbReference type="Pfam" id="PF12019">
    <property type="entry name" value="GspH"/>
    <property type="match status" value="1"/>
</dbReference>
<keyword evidence="6 11" id="KW-0812">Transmembrane</keyword>
<protein>
    <recommendedName>
        <fullName evidence="2">Type II secretion system protein H</fullName>
    </recommendedName>
    <alternativeName>
        <fullName evidence="10">General secretion pathway protein H</fullName>
    </alternativeName>
</protein>
<dbReference type="EMBL" id="FXYF01000005">
    <property type="protein sequence ID" value="SMX40804.1"/>
    <property type="molecule type" value="Genomic_DNA"/>
</dbReference>
<keyword evidence="14" id="KW-1185">Reference proteome</keyword>
<comment type="similarity">
    <text evidence="9">Belongs to the GSP H family.</text>
</comment>
<evidence type="ECO:0000256" key="9">
    <source>
        <dbReference type="ARBA" id="ARBA00025772"/>
    </source>
</evidence>